<evidence type="ECO:0000313" key="2">
    <source>
        <dbReference type="EMBL" id="SEP72925.1"/>
    </source>
</evidence>
<feature type="region of interest" description="Disordered" evidence="1">
    <location>
        <begin position="1"/>
        <end position="22"/>
    </location>
</feature>
<reference evidence="3" key="1">
    <citation type="submission" date="2016-10" db="EMBL/GenBank/DDBJ databases">
        <authorList>
            <person name="Varghese N."/>
            <person name="Submissions S."/>
        </authorList>
    </citation>
    <scope>NUCLEOTIDE SEQUENCE [LARGE SCALE GENOMIC DNA]</scope>
    <source>
        <strain evidence="3">DSM 25055</strain>
    </source>
</reference>
<name>A0A1H9A8G7_9EURY</name>
<evidence type="ECO:0008006" key="4">
    <source>
        <dbReference type="Google" id="ProtNLM"/>
    </source>
</evidence>
<organism evidence="2 3">
    <name type="scientific">Natrinema salaciae</name>
    <dbReference type="NCBI Taxonomy" id="1186196"/>
    <lineage>
        <taxon>Archaea</taxon>
        <taxon>Methanobacteriati</taxon>
        <taxon>Methanobacteriota</taxon>
        <taxon>Stenosarchaea group</taxon>
        <taxon>Halobacteria</taxon>
        <taxon>Halobacteriales</taxon>
        <taxon>Natrialbaceae</taxon>
        <taxon>Natrinema</taxon>
    </lineage>
</organism>
<accession>A0A1H9A8G7</accession>
<evidence type="ECO:0000256" key="1">
    <source>
        <dbReference type="SAM" id="MobiDB-lite"/>
    </source>
</evidence>
<dbReference type="AlphaFoldDB" id="A0A1H9A8G7"/>
<sequence length="79" mass="8131">MSDDDSVPGDEPSAADELTLEADSIASNRSAIRRRPVQCPRCETPVALVVSYGPTTHEASPCGCPVSGGVLEGLESGSE</sequence>
<dbReference type="EMBL" id="FOFD01000001">
    <property type="protein sequence ID" value="SEP72925.1"/>
    <property type="molecule type" value="Genomic_DNA"/>
</dbReference>
<protein>
    <recommendedName>
        <fullName evidence="4">Small CPxCG-related zinc finger protein</fullName>
    </recommendedName>
</protein>
<gene>
    <name evidence="2" type="ORF">SAMN04489841_0379</name>
</gene>
<proteinExistence type="predicted"/>
<dbReference type="RefSeq" id="WP_090612394.1">
    <property type="nucleotide sequence ID" value="NZ_FOFD01000001.1"/>
</dbReference>
<evidence type="ECO:0000313" key="3">
    <source>
        <dbReference type="Proteomes" id="UP000199114"/>
    </source>
</evidence>
<keyword evidence="3" id="KW-1185">Reference proteome</keyword>
<dbReference type="Proteomes" id="UP000199114">
    <property type="component" value="Unassembled WGS sequence"/>
</dbReference>